<dbReference type="InterPro" id="IPR000630">
    <property type="entry name" value="Ribosomal_uS8"/>
</dbReference>
<dbReference type="GO" id="GO:0003735">
    <property type="term" value="F:structural constituent of ribosome"/>
    <property type="evidence" value="ECO:0007669"/>
    <property type="project" value="InterPro"/>
</dbReference>
<evidence type="ECO:0000256" key="6">
    <source>
        <dbReference type="ARBA" id="ARBA00035258"/>
    </source>
</evidence>
<evidence type="ECO:0000313" key="8">
    <source>
        <dbReference type="EMBL" id="OGL40598.1"/>
    </source>
</evidence>
<dbReference type="Pfam" id="PF00410">
    <property type="entry name" value="Ribosomal_S8"/>
    <property type="match status" value="1"/>
</dbReference>
<dbReference type="AlphaFoldDB" id="A0A1F7RHE9"/>
<dbReference type="FunFam" id="3.30.1370.30:FF:000002">
    <property type="entry name" value="30S ribosomal protein S8"/>
    <property type="match status" value="1"/>
</dbReference>
<keyword evidence="4 7" id="KW-0689">Ribosomal protein</keyword>
<dbReference type="GO" id="GO:0006412">
    <property type="term" value="P:translation"/>
    <property type="evidence" value="ECO:0007669"/>
    <property type="project" value="UniProtKB-UniRule"/>
</dbReference>
<dbReference type="GO" id="GO:0005737">
    <property type="term" value="C:cytoplasm"/>
    <property type="evidence" value="ECO:0007669"/>
    <property type="project" value="UniProtKB-ARBA"/>
</dbReference>
<evidence type="ECO:0000256" key="4">
    <source>
        <dbReference type="ARBA" id="ARBA00022980"/>
    </source>
</evidence>
<comment type="subunit">
    <text evidence="7">Part of the 30S ribosomal subunit. Contacts proteins S5 and S12.</text>
</comment>
<dbReference type="Proteomes" id="UP000178526">
    <property type="component" value="Unassembled WGS sequence"/>
</dbReference>
<dbReference type="FunFam" id="3.30.1490.10:FF:000001">
    <property type="entry name" value="30S ribosomal protein S8"/>
    <property type="match status" value="1"/>
</dbReference>
<keyword evidence="2 7" id="KW-0699">rRNA-binding</keyword>
<protein>
    <recommendedName>
        <fullName evidence="6 7">Small ribosomal subunit protein uS8</fullName>
    </recommendedName>
</protein>
<evidence type="ECO:0000256" key="7">
    <source>
        <dbReference type="HAMAP-Rule" id="MF_01302"/>
    </source>
</evidence>
<accession>A0A1F7RHE9</accession>
<dbReference type="EMBL" id="MGDB01000094">
    <property type="protein sequence ID" value="OGL40598.1"/>
    <property type="molecule type" value="Genomic_DNA"/>
</dbReference>
<evidence type="ECO:0000256" key="5">
    <source>
        <dbReference type="ARBA" id="ARBA00023274"/>
    </source>
</evidence>
<dbReference type="PANTHER" id="PTHR11758">
    <property type="entry name" value="40S RIBOSOMAL PROTEIN S15A"/>
    <property type="match status" value="1"/>
</dbReference>
<keyword evidence="3 7" id="KW-0694">RNA-binding</keyword>
<proteinExistence type="inferred from homology"/>
<dbReference type="InterPro" id="IPR035987">
    <property type="entry name" value="Ribosomal_uS8_sf"/>
</dbReference>
<evidence type="ECO:0000256" key="3">
    <source>
        <dbReference type="ARBA" id="ARBA00022884"/>
    </source>
</evidence>
<comment type="similarity">
    <text evidence="1 7">Belongs to the universal ribosomal protein uS8 family.</text>
</comment>
<dbReference type="GO" id="GO:0005840">
    <property type="term" value="C:ribosome"/>
    <property type="evidence" value="ECO:0007669"/>
    <property type="project" value="UniProtKB-KW"/>
</dbReference>
<dbReference type="Gene3D" id="3.30.1490.10">
    <property type="match status" value="1"/>
</dbReference>
<comment type="function">
    <text evidence="7">One of the primary rRNA binding proteins, it binds directly to 16S rRNA central domain where it helps coordinate assembly of the platform of the 30S subunit.</text>
</comment>
<dbReference type="GO" id="GO:1990904">
    <property type="term" value="C:ribonucleoprotein complex"/>
    <property type="evidence" value="ECO:0007669"/>
    <property type="project" value="UniProtKB-KW"/>
</dbReference>
<evidence type="ECO:0000256" key="1">
    <source>
        <dbReference type="ARBA" id="ARBA00006471"/>
    </source>
</evidence>
<comment type="caution">
    <text evidence="8">The sequence shown here is derived from an EMBL/GenBank/DDBJ whole genome shotgun (WGS) entry which is preliminary data.</text>
</comment>
<dbReference type="Gene3D" id="3.30.1370.30">
    <property type="match status" value="1"/>
</dbReference>
<evidence type="ECO:0000313" key="9">
    <source>
        <dbReference type="Proteomes" id="UP000178526"/>
    </source>
</evidence>
<dbReference type="GO" id="GO:0019843">
    <property type="term" value="F:rRNA binding"/>
    <property type="evidence" value="ECO:0007669"/>
    <property type="project" value="UniProtKB-UniRule"/>
</dbReference>
<evidence type="ECO:0000256" key="2">
    <source>
        <dbReference type="ARBA" id="ARBA00022730"/>
    </source>
</evidence>
<keyword evidence="5 7" id="KW-0687">Ribonucleoprotein</keyword>
<gene>
    <name evidence="7" type="primary">rpsH</name>
    <name evidence="8" type="ORF">A2042_03575</name>
</gene>
<reference evidence="8 9" key="1">
    <citation type="journal article" date="2016" name="Nat. Commun.">
        <title>Thousands of microbial genomes shed light on interconnected biogeochemical processes in an aquifer system.</title>
        <authorList>
            <person name="Anantharaman K."/>
            <person name="Brown C.T."/>
            <person name="Hug L.A."/>
            <person name="Sharon I."/>
            <person name="Castelle C.J."/>
            <person name="Probst A.J."/>
            <person name="Thomas B.C."/>
            <person name="Singh A."/>
            <person name="Wilkins M.J."/>
            <person name="Karaoz U."/>
            <person name="Brodie E.L."/>
            <person name="Williams K.H."/>
            <person name="Hubbard S.S."/>
            <person name="Banfield J.F."/>
        </authorList>
    </citation>
    <scope>NUCLEOTIDE SEQUENCE [LARGE SCALE GENOMIC DNA]</scope>
</reference>
<dbReference type="NCBIfam" id="NF001109">
    <property type="entry name" value="PRK00136.1"/>
    <property type="match status" value="1"/>
</dbReference>
<name>A0A1F7RHE9_9BACT</name>
<sequence>MLTDPIADMLNRIRNALKASHEKVDVGASNLKLEIAKILEEEGFIKKYKLLRDRKQGVIRITLKYDEEGQPVIAGLKRVSTPGRRYYVSKDNIPKVLNGLGIAILTTSKGIMTDKRCSADGVGGEVICEIW</sequence>
<organism evidence="8 9">
    <name type="scientific">Candidatus Schekmanbacteria bacterium GWA2_38_11</name>
    <dbReference type="NCBI Taxonomy" id="1817876"/>
    <lineage>
        <taxon>Bacteria</taxon>
        <taxon>Candidatus Schekmaniibacteriota</taxon>
    </lineage>
</organism>
<dbReference type="SUPFAM" id="SSF56047">
    <property type="entry name" value="Ribosomal protein S8"/>
    <property type="match status" value="1"/>
</dbReference>
<dbReference type="HAMAP" id="MF_01302_B">
    <property type="entry name" value="Ribosomal_uS8_B"/>
    <property type="match status" value="1"/>
</dbReference>